<evidence type="ECO:0000259" key="1">
    <source>
        <dbReference type="Pfam" id="PF01926"/>
    </source>
</evidence>
<dbReference type="PANTHER" id="PTHR43834:SF6">
    <property type="entry name" value="GTPASE DER"/>
    <property type="match status" value="1"/>
</dbReference>
<proteinExistence type="predicted"/>
<dbReference type="SUPFAM" id="SSF52540">
    <property type="entry name" value="P-loop containing nucleoside triphosphate hydrolases"/>
    <property type="match status" value="1"/>
</dbReference>
<dbReference type="EMBL" id="BKCP01010514">
    <property type="protein sequence ID" value="GER52736.1"/>
    <property type="molecule type" value="Genomic_DNA"/>
</dbReference>
<dbReference type="GO" id="GO:0005525">
    <property type="term" value="F:GTP binding"/>
    <property type="evidence" value="ECO:0007669"/>
    <property type="project" value="InterPro"/>
</dbReference>
<protein>
    <submittedName>
        <fullName evidence="2">GTPase Der</fullName>
    </submittedName>
</protein>
<sequence length="291" mass="32098">MFHSWFRAFSAQKYCHALCLLSRNASTPSSIPNQISRLSKNGNGVFLNATKHVAPFSAVKWGSICTPISRVCQAAANLCTIPEHEVQNDLLGPVVLSPSEDPNKEMKEIQEIADHSDYDEPKEKPISWKTIDFTKIPIEKLPTVLIIGRPNALVYNTPNDHVTRDIRDGVAKLGDLRFRVLDSAGLEAEASSGSVLGRTAAMTEDVLSRAHFILFLIDARCGIIRETKMIADYLHIPYLGSKVAGDGGRILSSLVVGFQRASWGMSRCSPQMLSHKSKIKPLEAAYGRKLR</sequence>
<reference evidence="3" key="1">
    <citation type="journal article" date="2019" name="Curr. Biol.">
        <title>Genome Sequence of Striga asiatica Provides Insight into the Evolution of Plant Parasitism.</title>
        <authorList>
            <person name="Yoshida S."/>
            <person name="Kim S."/>
            <person name="Wafula E.K."/>
            <person name="Tanskanen J."/>
            <person name="Kim Y.M."/>
            <person name="Honaas L."/>
            <person name="Yang Z."/>
            <person name="Spallek T."/>
            <person name="Conn C.E."/>
            <person name="Ichihashi Y."/>
            <person name="Cheong K."/>
            <person name="Cui S."/>
            <person name="Der J.P."/>
            <person name="Gundlach H."/>
            <person name="Jiao Y."/>
            <person name="Hori C."/>
            <person name="Ishida J.K."/>
            <person name="Kasahara H."/>
            <person name="Kiba T."/>
            <person name="Kim M.S."/>
            <person name="Koo N."/>
            <person name="Laohavisit A."/>
            <person name="Lee Y.H."/>
            <person name="Lumba S."/>
            <person name="McCourt P."/>
            <person name="Mortimer J.C."/>
            <person name="Mutuku J.M."/>
            <person name="Nomura T."/>
            <person name="Sasaki-Sekimoto Y."/>
            <person name="Seto Y."/>
            <person name="Wang Y."/>
            <person name="Wakatake T."/>
            <person name="Sakakibara H."/>
            <person name="Demura T."/>
            <person name="Yamaguchi S."/>
            <person name="Yoneyama K."/>
            <person name="Manabe R.I."/>
            <person name="Nelson D.C."/>
            <person name="Schulman A.H."/>
            <person name="Timko M.P."/>
            <person name="dePamphilis C.W."/>
            <person name="Choi D."/>
            <person name="Shirasu K."/>
        </authorList>
    </citation>
    <scope>NUCLEOTIDE SEQUENCE [LARGE SCALE GENOMIC DNA]</scope>
    <source>
        <strain evidence="3">cv. UVA1</strain>
    </source>
</reference>
<comment type="caution">
    <text evidence="2">The sequence shown here is derived from an EMBL/GenBank/DDBJ whole genome shotgun (WGS) entry which is preliminary data.</text>
</comment>
<dbReference type="PANTHER" id="PTHR43834">
    <property type="entry name" value="GTPASE DER"/>
    <property type="match status" value="1"/>
</dbReference>
<dbReference type="InterPro" id="IPR027417">
    <property type="entry name" value="P-loop_NTPase"/>
</dbReference>
<dbReference type="Gene3D" id="3.40.50.300">
    <property type="entry name" value="P-loop containing nucleotide triphosphate hydrolases"/>
    <property type="match status" value="1"/>
</dbReference>
<dbReference type="AlphaFoldDB" id="A0A5A7R5P7"/>
<dbReference type="OrthoDB" id="8954335at2759"/>
<dbReference type="Proteomes" id="UP000325081">
    <property type="component" value="Unassembled WGS sequence"/>
</dbReference>
<name>A0A5A7R5P7_STRAF</name>
<evidence type="ECO:0000313" key="2">
    <source>
        <dbReference type="EMBL" id="GER52736.1"/>
    </source>
</evidence>
<feature type="domain" description="G" evidence="1">
    <location>
        <begin position="148"/>
        <end position="234"/>
    </location>
</feature>
<organism evidence="2 3">
    <name type="scientific">Striga asiatica</name>
    <name type="common">Asiatic witchweed</name>
    <name type="synonym">Buchnera asiatica</name>
    <dbReference type="NCBI Taxonomy" id="4170"/>
    <lineage>
        <taxon>Eukaryota</taxon>
        <taxon>Viridiplantae</taxon>
        <taxon>Streptophyta</taxon>
        <taxon>Embryophyta</taxon>
        <taxon>Tracheophyta</taxon>
        <taxon>Spermatophyta</taxon>
        <taxon>Magnoliopsida</taxon>
        <taxon>eudicotyledons</taxon>
        <taxon>Gunneridae</taxon>
        <taxon>Pentapetalae</taxon>
        <taxon>asterids</taxon>
        <taxon>lamiids</taxon>
        <taxon>Lamiales</taxon>
        <taxon>Orobanchaceae</taxon>
        <taxon>Buchnereae</taxon>
        <taxon>Striga</taxon>
    </lineage>
</organism>
<gene>
    <name evidence="2" type="ORF">STAS_30211</name>
</gene>
<dbReference type="InterPro" id="IPR006073">
    <property type="entry name" value="GTP-bd"/>
</dbReference>
<keyword evidence="3" id="KW-1185">Reference proteome</keyword>
<accession>A0A5A7R5P7</accession>
<evidence type="ECO:0000313" key="3">
    <source>
        <dbReference type="Proteomes" id="UP000325081"/>
    </source>
</evidence>
<dbReference type="Pfam" id="PF01926">
    <property type="entry name" value="MMR_HSR1"/>
    <property type="match status" value="1"/>
</dbReference>